<organism evidence="1 2">
    <name type="scientific">Mucilaginibacter xinganensis</name>
    <dbReference type="NCBI Taxonomy" id="1234841"/>
    <lineage>
        <taxon>Bacteria</taxon>
        <taxon>Pseudomonadati</taxon>
        <taxon>Bacteroidota</taxon>
        <taxon>Sphingobacteriia</taxon>
        <taxon>Sphingobacteriales</taxon>
        <taxon>Sphingobacteriaceae</taxon>
        <taxon>Mucilaginibacter</taxon>
    </lineage>
</organism>
<gene>
    <name evidence="1" type="ORF">MuYL_2344</name>
</gene>
<dbReference type="Proteomes" id="UP000215002">
    <property type="component" value="Chromosome"/>
</dbReference>
<sequence>MGGFLVFPGYAINLISSVDVFIYTPGVEVNIVKCAFEPFAEKKASGMKKIKFKWNFW</sequence>
<reference evidence="1 2" key="1">
    <citation type="submission" date="2017-08" db="EMBL/GenBank/DDBJ databases">
        <title>Complete genome sequence of Mucilaginibacter sp. strain BJC16-A31.</title>
        <authorList>
            <consortium name="Henan University of Science and Technology"/>
            <person name="You X."/>
        </authorList>
    </citation>
    <scope>NUCLEOTIDE SEQUENCE [LARGE SCALE GENOMIC DNA]</scope>
    <source>
        <strain evidence="1 2">BJC16-A31</strain>
    </source>
</reference>
<dbReference type="KEGG" id="muc:MuYL_2344"/>
<dbReference type="EMBL" id="CP022743">
    <property type="protein sequence ID" value="ASU34233.1"/>
    <property type="molecule type" value="Genomic_DNA"/>
</dbReference>
<keyword evidence="2" id="KW-1185">Reference proteome</keyword>
<accession>A0A223NWI6</accession>
<dbReference type="AlphaFoldDB" id="A0A223NWI6"/>
<evidence type="ECO:0000313" key="2">
    <source>
        <dbReference type="Proteomes" id="UP000215002"/>
    </source>
</evidence>
<protein>
    <submittedName>
        <fullName evidence="1">Uncharacterized protein</fullName>
    </submittedName>
</protein>
<evidence type="ECO:0000313" key="1">
    <source>
        <dbReference type="EMBL" id="ASU34233.1"/>
    </source>
</evidence>
<proteinExistence type="predicted"/>
<name>A0A223NWI6_9SPHI</name>